<sequence length="315" mass="36275">MAKCSKCGTSNFHPRVSVNDNEILQRLRSSVGFTDQALTNQLLHDAEKDLDDYGTEIARLKTAISVLKRKREHLEGYVVNCRSLLSPIRRLPPEILSLIFLFRCRESGNNISLHQYNMTLPSIVLSQVCAGWRIVALDTSAIWSNLSFDFYQEPDLTCLNPSLLRSLIHLYLERSSQAPLDLSLFFIDHFDRDSDLGYAIFKTMLTPTSHRWRSLDLQYYYIEEDIEAIWSQITDLSGLEHLKIYGEPLDFLLRHTSPAFHQVTPRLQCLDLKLRSSPLDLSGTPWAQITTLRLSSNFHQQDQFGHSRLSQSFEI</sequence>
<dbReference type="EMBL" id="ML179501">
    <property type="protein sequence ID" value="THU86355.1"/>
    <property type="molecule type" value="Genomic_DNA"/>
</dbReference>
<organism evidence="2 3">
    <name type="scientific">Dendrothele bispora (strain CBS 962.96)</name>
    <dbReference type="NCBI Taxonomy" id="1314807"/>
    <lineage>
        <taxon>Eukaryota</taxon>
        <taxon>Fungi</taxon>
        <taxon>Dikarya</taxon>
        <taxon>Basidiomycota</taxon>
        <taxon>Agaricomycotina</taxon>
        <taxon>Agaricomycetes</taxon>
        <taxon>Agaricomycetidae</taxon>
        <taxon>Agaricales</taxon>
        <taxon>Agaricales incertae sedis</taxon>
        <taxon>Dendrothele</taxon>
    </lineage>
</organism>
<protein>
    <submittedName>
        <fullName evidence="2">Uncharacterized protein</fullName>
    </submittedName>
</protein>
<dbReference type="Proteomes" id="UP000297245">
    <property type="component" value="Unassembled WGS sequence"/>
</dbReference>
<gene>
    <name evidence="2" type="ORF">K435DRAFT_763437</name>
</gene>
<keyword evidence="1" id="KW-0175">Coiled coil</keyword>
<accession>A0A4V4HDA1</accession>
<evidence type="ECO:0000256" key="1">
    <source>
        <dbReference type="SAM" id="Coils"/>
    </source>
</evidence>
<feature type="coiled-coil region" evidence="1">
    <location>
        <begin position="43"/>
        <end position="70"/>
    </location>
</feature>
<proteinExistence type="predicted"/>
<name>A0A4V4HDA1_DENBC</name>
<reference evidence="2 3" key="1">
    <citation type="journal article" date="2019" name="Nat. Ecol. Evol.">
        <title>Megaphylogeny resolves global patterns of mushroom evolution.</title>
        <authorList>
            <person name="Varga T."/>
            <person name="Krizsan K."/>
            <person name="Foldi C."/>
            <person name="Dima B."/>
            <person name="Sanchez-Garcia M."/>
            <person name="Sanchez-Ramirez S."/>
            <person name="Szollosi G.J."/>
            <person name="Szarkandi J.G."/>
            <person name="Papp V."/>
            <person name="Albert L."/>
            <person name="Andreopoulos W."/>
            <person name="Angelini C."/>
            <person name="Antonin V."/>
            <person name="Barry K.W."/>
            <person name="Bougher N.L."/>
            <person name="Buchanan P."/>
            <person name="Buyck B."/>
            <person name="Bense V."/>
            <person name="Catcheside P."/>
            <person name="Chovatia M."/>
            <person name="Cooper J."/>
            <person name="Damon W."/>
            <person name="Desjardin D."/>
            <person name="Finy P."/>
            <person name="Geml J."/>
            <person name="Haridas S."/>
            <person name="Hughes K."/>
            <person name="Justo A."/>
            <person name="Karasinski D."/>
            <person name="Kautmanova I."/>
            <person name="Kiss B."/>
            <person name="Kocsube S."/>
            <person name="Kotiranta H."/>
            <person name="LaButti K.M."/>
            <person name="Lechner B.E."/>
            <person name="Liimatainen K."/>
            <person name="Lipzen A."/>
            <person name="Lukacs Z."/>
            <person name="Mihaltcheva S."/>
            <person name="Morgado L.N."/>
            <person name="Niskanen T."/>
            <person name="Noordeloos M.E."/>
            <person name="Ohm R.A."/>
            <person name="Ortiz-Santana B."/>
            <person name="Ovrebo C."/>
            <person name="Racz N."/>
            <person name="Riley R."/>
            <person name="Savchenko A."/>
            <person name="Shiryaev A."/>
            <person name="Soop K."/>
            <person name="Spirin V."/>
            <person name="Szebenyi C."/>
            <person name="Tomsovsky M."/>
            <person name="Tulloss R.E."/>
            <person name="Uehling J."/>
            <person name="Grigoriev I.V."/>
            <person name="Vagvolgyi C."/>
            <person name="Papp T."/>
            <person name="Martin F.M."/>
            <person name="Miettinen O."/>
            <person name="Hibbett D.S."/>
            <person name="Nagy L.G."/>
        </authorList>
    </citation>
    <scope>NUCLEOTIDE SEQUENCE [LARGE SCALE GENOMIC DNA]</scope>
    <source>
        <strain evidence="2 3">CBS 962.96</strain>
    </source>
</reference>
<dbReference type="AlphaFoldDB" id="A0A4V4HDA1"/>
<evidence type="ECO:0000313" key="2">
    <source>
        <dbReference type="EMBL" id="THU86355.1"/>
    </source>
</evidence>
<keyword evidence="3" id="KW-1185">Reference proteome</keyword>
<dbReference type="OrthoDB" id="3022400at2759"/>
<evidence type="ECO:0000313" key="3">
    <source>
        <dbReference type="Proteomes" id="UP000297245"/>
    </source>
</evidence>